<dbReference type="Proteomes" id="UP001058016">
    <property type="component" value="Chromosome"/>
</dbReference>
<evidence type="ECO:0000313" key="5">
    <source>
        <dbReference type="Proteomes" id="UP001058072"/>
    </source>
</evidence>
<keyword evidence="1" id="KW-1133">Transmembrane helix</keyword>
<keyword evidence="1" id="KW-0472">Membrane</keyword>
<dbReference type="EMBL" id="CP071249">
    <property type="protein sequence ID" value="UUF06837.1"/>
    <property type="molecule type" value="Genomic_DNA"/>
</dbReference>
<sequence>MKTKKYEEVIKNHEVKPNYVKNAAVSFFFGGLICLGGQLLIEMYIHWFGFVRETASTLTLVTVILITAILTGLGVYDEFGQIAKAGAFVPISGFANSLTSAALESRSEGVVLGIATNLFKLAGAVIVFAVVSAYVFGIIRYCLVEFNIFPQLKEFEEMMRVVGLLIIR</sequence>
<protein>
    <submittedName>
        <fullName evidence="3">Stage V sporulation protein AC</fullName>
    </submittedName>
</protein>
<evidence type="ECO:0000313" key="2">
    <source>
        <dbReference type="EMBL" id="UUF06837.1"/>
    </source>
</evidence>
<dbReference type="RefSeq" id="WP_212723456.1">
    <property type="nucleotide sequence ID" value="NZ_CP071249.1"/>
</dbReference>
<name>A0A9Q9CMG5_9FIRM</name>
<dbReference type="PANTHER" id="PTHR38450">
    <property type="entry name" value="STAGE V SPORULATION PROTEIN AC-RELATED"/>
    <property type="match status" value="1"/>
</dbReference>
<evidence type="ECO:0000256" key="1">
    <source>
        <dbReference type="SAM" id="Phobius"/>
    </source>
</evidence>
<keyword evidence="1" id="KW-0812">Transmembrane</keyword>
<dbReference type="EMBL" id="CP071250">
    <property type="protein sequence ID" value="UUF08061.1"/>
    <property type="molecule type" value="Genomic_DNA"/>
</dbReference>
<dbReference type="AlphaFoldDB" id="A0A9Q9CMG5"/>
<dbReference type="PANTHER" id="PTHR38450:SF1">
    <property type="entry name" value="STAGE V SPORULATION PROTEIN AC"/>
    <property type="match status" value="1"/>
</dbReference>
<feature type="transmembrane region" description="Helical" evidence="1">
    <location>
        <begin position="57"/>
        <end position="76"/>
    </location>
</feature>
<proteinExistence type="predicted"/>
<evidence type="ECO:0000313" key="4">
    <source>
        <dbReference type="Proteomes" id="UP001058016"/>
    </source>
</evidence>
<reference evidence="3 4" key="1">
    <citation type="submission" date="2021-03" db="EMBL/GenBank/DDBJ databases">
        <title>Comparative Genomics and Metabolomics in the genus Turicibacter.</title>
        <authorList>
            <person name="Maki J."/>
            <person name="Looft T."/>
        </authorList>
    </citation>
    <scope>NUCLEOTIDE SEQUENCE</scope>
    <source>
        <strain evidence="3">ISU324</strain>
        <strain evidence="2 4">MMM721</strain>
    </source>
</reference>
<dbReference type="InterPro" id="IPR005562">
    <property type="entry name" value="SpoVA"/>
</dbReference>
<accession>A0A9Q9CMG5</accession>
<feature type="transmembrane region" description="Helical" evidence="1">
    <location>
        <begin position="23"/>
        <end position="45"/>
    </location>
</feature>
<organism evidence="3 5">
    <name type="scientific">Turicibacter bilis</name>
    <dbReference type="NCBI Taxonomy" id="2735723"/>
    <lineage>
        <taxon>Bacteria</taxon>
        <taxon>Bacillati</taxon>
        <taxon>Bacillota</taxon>
        <taxon>Erysipelotrichia</taxon>
        <taxon>Erysipelotrichales</taxon>
        <taxon>Turicibacteraceae</taxon>
        <taxon>Turicibacter</taxon>
    </lineage>
</organism>
<gene>
    <name evidence="3" type="primary">spoVAC</name>
    <name evidence="2" type="ORF">J0J69_04445</name>
    <name evidence="3" type="ORF">J0J70_10625</name>
</gene>
<dbReference type="Pfam" id="PF03862">
    <property type="entry name" value="SpoVAC_SpoVAEB"/>
    <property type="match status" value="1"/>
</dbReference>
<dbReference type="InterPro" id="IPR014203">
    <property type="entry name" value="Spore_V_AC"/>
</dbReference>
<dbReference type="NCBIfam" id="TIGR02838">
    <property type="entry name" value="spore_V_AC"/>
    <property type="match status" value="1"/>
</dbReference>
<feature type="transmembrane region" description="Helical" evidence="1">
    <location>
        <begin position="121"/>
        <end position="143"/>
    </location>
</feature>
<evidence type="ECO:0000313" key="3">
    <source>
        <dbReference type="EMBL" id="UUF08061.1"/>
    </source>
</evidence>
<dbReference type="Proteomes" id="UP001058072">
    <property type="component" value="Chromosome"/>
</dbReference>
<keyword evidence="4" id="KW-1185">Reference proteome</keyword>